<dbReference type="CDD" id="cd07043">
    <property type="entry name" value="STAS_anti-anti-sigma_factors"/>
    <property type="match status" value="1"/>
</dbReference>
<dbReference type="InterPro" id="IPR052746">
    <property type="entry name" value="MlaB_ABC_Transporter"/>
</dbReference>
<evidence type="ECO:0000259" key="1">
    <source>
        <dbReference type="PROSITE" id="PS50801"/>
    </source>
</evidence>
<dbReference type="EMBL" id="WTVM01000027">
    <property type="protein sequence ID" value="NMG02610.1"/>
    <property type="molecule type" value="Genomic_DNA"/>
</dbReference>
<evidence type="ECO:0000313" key="2">
    <source>
        <dbReference type="EMBL" id="NMG02610.1"/>
    </source>
</evidence>
<name>A0A972FDD4_9RHOO</name>
<gene>
    <name evidence="2" type="ORF">GPA21_06455</name>
</gene>
<dbReference type="AlphaFoldDB" id="A0A972FDD4"/>
<evidence type="ECO:0000313" key="3">
    <source>
        <dbReference type="Proteomes" id="UP000599523"/>
    </source>
</evidence>
<dbReference type="PANTHER" id="PTHR35849:SF1">
    <property type="entry name" value="INTERMEMBRANE PHOSPHOLIPID TRANSPORT SYSTEM BINDING PROTEIN MLAB"/>
    <property type="match status" value="1"/>
</dbReference>
<dbReference type="SUPFAM" id="SSF52091">
    <property type="entry name" value="SpoIIaa-like"/>
    <property type="match status" value="1"/>
</dbReference>
<comment type="caution">
    <text evidence="2">The sequence shown here is derived from an EMBL/GenBank/DDBJ whole genome shotgun (WGS) entry which is preliminary data.</text>
</comment>
<organism evidence="2 3">
    <name type="scientific">Azoarcus taiwanensis</name>
    <dbReference type="NCBI Taxonomy" id="666964"/>
    <lineage>
        <taxon>Bacteria</taxon>
        <taxon>Pseudomonadati</taxon>
        <taxon>Pseudomonadota</taxon>
        <taxon>Betaproteobacteria</taxon>
        <taxon>Rhodocyclales</taxon>
        <taxon>Zoogloeaceae</taxon>
        <taxon>Azoarcus</taxon>
    </lineage>
</organism>
<dbReference type="Proteomes" id="UP000599523">
    <property type="component" value="Unassembled WGS sequence"/>
</dbReference>
<keyword evidence="3" id="KW-1185">Reference proteome</keyword>
<dbReference type="PANTHER" id="PTHR35849">
    <property type="entry name" value="BLR2341 PROTEIN"/>
    <property type="match status" value="1"/>
</dbReference>
<accession>A0A972FDD4</accession>
<proteinExistence type="predicted"/>
<protein>
    <submittedName>
        <fullName evidence="2">STAS domain-containing protein</fullName>
    </submittedName>
</protein>
<dbReference type="Pfam" id="PF13466">
    <property type="entry name" value="STAS_2"/>
    <property type="match status" value="1"/>
</dbReference>
<dbReference type="Gene3D" id="3.30.750.24">
    <property type="entry name" value="STAS domain"/>
    <property type="match status" value="1"/>
</dbReference>
<dbReference type="RefSeq" id="WP_168987407.1">
    <property type="nucleotide sequence ID" value="NZ_CAWPHM010000199.1"/>
</dbReference>
<dbReference type="InterPro" id="IPR002645">
    <property type="entry name" value="STAS_dom"/>
</dbReference>
<dbReference type="InterPro" id="IPR036513">
    <property type="entry name" value="STAS_dom_sf"/>
</dbReference>
<reference evidence="2" key="1">
    <citation type="submission" date="2019-12" db="EMBL/GenBank/DDBJ databases">
        <title>Comparative genomics gives insights into the taxonomy of the Azoarcus-Aromatoleum group and reveals separate origins of nif in the plant-associated Azoarcus and non-plant-associated Aromatoleum sub-groups.</title>
        <authorList>
            <person name="Lafos M."/>
            <person name="Maluk M."/>
            <person name="Batista M."/>
            <person name="Junghare M."/>
            <person name="Carmona M."/>
            <person name="Faoro H."/>
            <person name="Cruz L.M."/>
            <person name="Battistoni F."/>
            <person name="De Souza E."/>
            <person name="Pedrosa F."/>
            <person name="Chen W.-M."/>
            <person name="Poole P.S."/>
            <person name="Dixon R.A."/>
            <person name="James E.K."/>
        </authorList>
    </citation>
    <scope>NUCLEOTIDE SEQUENCE</scope>
    <source>
        <strain evidence="2">NSC3</strain>
    </source>
</reference>
<sequence>MTSTGSRTIAPAGALTMATVRACQEEGRAALLEGDLALDLSGVTETDSAALACIFDLFRAARARGRQLHLIGLPEELRSLASVYGVAELLPDAG</sequence>
<feature type="domain" description="STAS" evidence="1">
    <location>
        <begin position="1"/>
        <end position="94"/>
    </location>
</feature>
<dbReference type="InterPro" id="IPR058548">
    <property type="entry name" value="MlaB-like_STAS"/>
</dbReference>
<dbReference type="PROSITE" id="PS50801">
    <property type="entry name" value="STAS"/>
    <property type="match status" value="1"/>
</dbReference>